<evidence type="ECO:0000313" key="3">
    <source>
        <dbReference type="EMBL" id="CDI52172.1"/>
    </source>
</evidence>
<name>A0A077R039_9BASI</name>
<accession>A0A077R039</accession>
<evidence type="ECO:0000256" key="1">
    <source>
        <dbReference type="SAM" id="MobiDB-lite"/>
    </source>
</evidence>
<feature type="chain" id="PRO_5001723182" description="F-box domain-containing protein" evidence="2">
    <location>
        <begin position="17"/>
        <end position="444"/>
    </location>
</feature>
<proteinExistence type="predicted"/>
<sequence length="444" mass="50263">MSNLARLLRWAPCLWAVSKLANNSGPAQRSQILNVQSGSQHTSSTSDVLHTLSFTTRSVVRYSQNFRATSAARSPRSMADTSPRDGNVGGLWRLRSRNPEVHHGWQWDHPPLLPVRWAQRAVSFSSKILRQVHGLSFVTSFPMELTEVVLHTVRHPVETRAGLGEVDLRLVCKQWNGLLRRSYWRKRWLNIRPEIARWRFIGERINTLAKNADVIKKVKFDGILSDIPPISLESALQECPELAEVALCRVKQIKVGKLDSVNEVLLKQFLLYHQNEIRHFAFRLEDTVLFLGRRSLFAYSILILPRVRRITVDISNSEVALYLEDLSNNSARAVSRFVAELIGRDDTYEDRTVEVRLFCMPSAGTAALPQISEDYVSLASQIFQHTRILVENMPGIRLATSFQGPLSSQTARDLRALRAWASGEGISLIDAGPQLLENSNGRTR</sequence>
<dbReference type="EMBL" id="HG529531">
    <property type="protein sequence ID" value="CDI52172.1"/>
    <property type="molecule type" value="Genomic_DNA"/>
</dbReference>
<keyword evidence="2" id="KW-0732">Signal</keyword>
<protein>
    <recommendedName>
        <fullName evidence="4">F-box domain-containing protein</fullName>
    </recommendedName>
</protein>
<feature type="region of interest" description="Disordered" evidence="1">
    <location>
        <begin position="71"/>
        <end position="90"/>
    </location>
</feature>
<reference evidence="3" key="1">
    <citation type="journal article" date="2014" name="Genome Biol. Evol.">
        <title>Gene Loss Rather Than Gene Gain Is Associated with a Host Jump from Monocots to Dicots in the Smut Fungus Melanopsichium pennsylvanicum.</title>
        <authorList>
            <person name="Sharma R."/>
            <person name="Mishra B."/>
            <person name="Runge F."/>
            <person name="Thines M."/>
        </authorList>
    </citation>
    <scope>NUCLEOTIDE SEQUENCE</scope>
    <source>
        <strain evidence="3">4</strain>
    </source>
</reference>
<evidence type="ECO:0008006" key="4">
    <source>
        <dbReference type="Google" id="ProtNLM"/>
    </source>
</evidence>
<evidence type="ECO:0000256" key="2">
    <source>
        <dbReference type="SAM" id="SignalP"/>
    </source>
</evidence>
<feature type="signal peptide" evidence="2">
    <location>
        <begin position="1"/>
        <end position="16"/>
    </location>
</feature>
<organism evidence="3">
    <name type="scientific">Melanopsichium pennsylvanicum 4</name>
    <dbReference type="NCBI Taxonomy" id="1398559"/>
    <lineage>
        <taxon>Eukaryota</taxon>
        <taxon>Fungi</taxon>
        <taxon>Dikarya</taxon>
        <taxon>Basidiomycota</taxon>
        <taxon>Ustilaginomycotina</taxon>
        <taxon>Ustilaginomycetes</taxon>
        <taxon>Ustilaginales</taxon>
        <taxon>Ustilaginaceae</taxon>
        <taxon>Melanopsichium</taxon>
    </lineage>
</organism>
<dbReference type="AlphaFoldDB" id="A0A077R039"/>